<dbReference type="PANTHER" id="PTHR38589:SF1">
    <property type="entry name" value="BLR0621 PROTEIN"/>
    <property type="match status" value="1"/>
</dbReference>
<gene>
    <name evidence="3" type="ordered locus">Solca_3858</name>
</gene>
<dbReference type="PANTHER" id="PTHR38589">
    <property type="entry name" value="BLR0621 PROTEIN"/>
    <property type="match status" value="1"/>
</dbReference>
<dbReference type="GO" id="GO:0009252">
    <property type="term" value="P:peptidoglycan biosynthetic process"/>
    <property type="evidence" value="ECO:0007669"/>
    <property type="project" value="UniProtKB-KW"/>
</dbReference>
<dbReference type="STRING" id="929556.Solca_3858"/>
<dbReference type="PROSITE" id="PS52029">
    <property type="entry name" value="LD_TPASE"/>
    <property type="match status" value="1"/>
</dbReference>
<dbReference type="Proteomes" id="UP000007590">
    <property type="component" value="Chromosome"/>
</dbReference>
<keyword evidence="1" id="KW-0961">Cell wall biogenesis/degradation</keyword>
<proteinExistence type="predicted"/>
<dbReference type="AlphaFoldDB" id="H8KLG8"/>
<keyword evidence="1" id="KW-0133">Cell shape</keyword>
<comment type="pathway">
    <text evidence="1">Cell wall biogenesis; peptidoglycan biosynthesis.</text>
</comment>
<feature type="domain" description="L,D-TPase catalytic" evidence="2">
    <location>
        <begin position="44"/>
        <end position="227"/>
    </location>
</feature>
<dbReference type="Pfam" id="PF03734">
    <property type="entry name" value="YkuD"/>
    <property type="match status" value="1"/>
</dbReference>
<dbReference type="GO" id="GO:0016740">
    <property type="term" value="F:transferase activity"/>
    <property type="evidence" value="ECO:0007669"/>
    <property type="project" value="InterPro"/>
</dbReference>
<evidence type="ECO:0000256" key="1">
    <source>
        <dbReference type="PROSITE-ProRule" id="PRU01373"/>
    </source>
</evidence>
<protein>
    <recommendedName>
        <fullName evidence="2">L,D-TPase catalytic domain-containing protein</fullName>
    </recommendedName>
</protein>
<feature type="active site" description="Proton donor/acceptor" evidence="1">
    <location>
        <position position="190"/>
    </location>
</feature>
<dbReference type="EMBL" id="CP003349">
    <property type="protein sequence ID" value="AFD08855.1"/>
    <property type="molecule type" value="Genomic_DNA"/>
</dbReference>
<dbReference type="KEGG" id="scn:Solca_3858"/>
<dbReference type="PROSITE" id="PS51257">
    <property type="entry name" value="PROKAR_LIPOPROTEIN"/>
    <property type="match status" value="1"/>
</dbReference>
<keyword evidence="4" id="KW-1185">Reference proteome</keyword>
<accession>H8KLG8</accession>
<dbReference type="HOGENOM" id="CLU_068009_0_0_10"/>
<evidence type="ECO:0000313" key="4">
    <source>
        <dbReference type="Proteomes" id="UP000007590"/>
    </source>
</evidence>
<dbReference type="InterPro" id="IPR005490">
    <property type="entry name" value="LD_TPept_cat_dom"/>
</dbReference>
<dbReference type="RefSeq" id="WP_014682078.1">
    <property type="nucleotide sequence ID" value="NC_017770.1"/>
</dbReference>
<dbReference type="eggNOG" id="COG3786">
    <property type="taxonomic scope" value="Bacteria"/>
</dbReference>
<evidence type="ECO:0000259" key="2">
    <source>
        <dbReference type="PROSITE" id="PS52029"/>
    </source>
</evidence>
<sequence length="243" mass="27495">MKKALLISFSVLAIFTQSCKSQKVNLTKQFQSEQLIVVTAADWTTIQAEMNVYELENGQWKSVMEHIPVTLGRTGLAWGKGLHDEKLNVGELKKEGDGKSPAGIFRLNGLFAYDDFKTKMPLLKVDTNTFCVDDKTSPFYNQIVSTDTTAKNWNSAEEMRRKDDFYKYGVFVGYNTDQIVAGAGSCIFMHLWRGSDRPTAGCTAMMEENMVALFEFLDPAKKPILVQVPKNEYENIKEIYELP</sequence>
<keyword evidence="1" id="KW-0573">Peptidoglycan synthesis</keyword>
<dbReference type="OrthoDB" id="186490at2"/>
<dbReference type="GO" id="GO:0071555">
    <property type="term" value="P:cell wall organization"/>
    <property type="evidence" value="ECO:0007669"/>
    <property type="project" value="UniProtKB-UniRule"/>
</dbReference>
<evidence type="ECO:0000313" key="3">
    <source>
        <dbReference type="EMBL" id="AFD08855.1"/>
    </source>
</evidence>
<name>H8KLG8_SOLCM</name>
<reference evidence="3" key="1">
    <citation type="submission" date="2012-02" db="EMBL/GenBank/DDBJ databases">
        <title>The complete genome of Solitalea canadensis DSM 3403.</title>
        <authorList>
            <consortium name="US DOE Joint Genome Institute (JGI-PGF)"/>
            <person name="Lucas S."/>
            <person name="Copeland A."/>
            <person name="Lapidus A."/>
            <person name="Glavina del Rio T."/>
            <person name="Dalin E."/>
            <person name="Tice H."/>
            <person name="Bruce D."/>
            <person name="Goodwin L."/>
            <person name="Pitluck S."/>
            <person name="Peters L."/>
            <person name="Ovchinnikova G."/>
            <person name="Lu M."/>
            <person name="Kyrpides N."/>
            <person name="Mavromatis K."/>
            <person name="Ivanova N."/>
            <person name="Brettin T."/>
            <person name="Detter J.C."/>
            <person name="Han C."/>
            <person name="Larimer F."/>
            <person name="Land M."/>
            <person name="Hauser L."/>
            <person name="Markowitz V."/>
            <person name="Cheng J.-F."/>
            <person name="Hugenholtz P."/>
            <person name="Woyke T."/>
            <person name="Wu D."/>
            <person name="Spring S."/>
            <person name="Schroeder M."/>
            <person name="Kopitz M."/>
            <person name="Brambilla E."/>
            <person name="Klenk H.-P."/>
            <person name="Eisen J.A."/>
        </authorList>
    </citation>
    <scope>NUCLEOTIDE SEQUENCE</scope>
    <source>
        <strain evidence="3">DSM 3403</strain>
    </source>
</reference>
<organism evidence="3 4">
    <name type="scientific">Solitalea canadensis (strain ATCC 29591 / DSM 3403 / JCM 21819 / LMG 8368 / NBRC 15130 / NCIMB 12057 / USAM 9D)</name>
    <name type="common">Flexibacter canadensis</name>
    <dbReference type="NCBI Taxonomy" id="929556"/>
    <lineage>
        <taxon>Bacteria</taxon>
        <taxon>Pseudomonadati</taxon>
        <taxon>Bacteroidota</taxon>
        <taxon>Sphingobacteriia</taxon>
        <taxon>Sphingobacteriales</taxon>
        <taxon>Sphingobacteriaceae</taxon>
        <taxon>Solitalea</taxon>
    </lineage>
</organism>
<feature type="active site" description="Nucleophile" evidence="1">
    <location>
        <position position="202"/>
    </location>
</feature>
<dbReference type="GO" id="GO:0008360">
    <property type="term" value="P:regulation of cell shape"/>
    <property type="evidence" value="ECO:0007669"/>
    <property type="project" value="UniProtKB-UniRule"/>
</dbReference>